<name>A0ABX2QSB9_9PSED</name>
<sequence length="151" mass="16807">MTAIKSGFSKEEWKQARAKINESDAFILIITNGAADFFRAKIVSGSKQGTSIYRDVLPSRERVNWRYEEALTDGLHEFEVDNLIQFEYVNASGTSFYPSDPPEPFHPGKIIVTVENHADGSFTHSGILLNVHVSAGQEHASVNGTYVFHGF</sequence>
<evidence type="ECO:0000313" key="2">
    <source>
        <dbReference type="Proteomes" id="UP000572863"/>
    </source>
</evidence>
<dbReference type="EMBL" id="JACARY010000012">
    <property type="protein sequence ID" value="NWD94622.1"/>
    <property type="molecule type" value="Genomic_DNA"/>
</dbReference>
<accession>A0ABX2QSB9</accession>
<proteinExistence type="predicted"/>
<comment type="caution">
    <text evidence="1">The sequence shown here is derived from an EMBL/GenBank/DDBJ whole genome shotgun (WGS) entry which is preliminary data.</text>
</comment>
<organism evidence="1 2">
    <name type="scientific">Pseudomonas reactans</name>
    <dbReference type="NCBI Taxonomy" id="117680"/>
    <lineage>
        <taxon>Bacteria</taxon>
        <taxon>Pseudomonadati</taxon>
        <taxon>Pseudomonadota</taxon>
        <taxon>Gammaproteobacteria</taxon>
        <taxon>Pseudomonadales</taxon>
        <taxon>Pseudomonadaceae</taxon>
        <taxon>Pseudomonas</taxon>
    </lineage>
</organism>
<dbReference type="Proteomes" id="UP000572863">
    <property type="component" value="Unassembled WGS sequence"/>
</dbReference>
<dbReference type="RefSeq" id="WP_157787149.1">
    <property type="nucleotide sequence ID" value="NZ_JACAQM010000014.1"/>
</dbReference>
<keyword evidence="2" id="KW-1185">Reference proteome</keyword>
<gene>
    <name evidence="1" type="ORF">HX871_09365</name>
</gene>
<evidence type="ECO:0000313" key="1">
    <source>
        <dbReference type="EMBL" id="NWD94622.1"/>
    </source>
</evidence>
<protein>
    <submittedName>
        <fullName evidence="1">Uncharacterized protein</fullName>
    </submittedName>
</protein>
<reference evidence="1 2" key="1">
    <citation type="submission" date="2020-04" db="EMBL/GenBank/DDBJ databases">
        <title>Molecular characterization of pseudomonads from Agaricus bisporus reveal novel blotch 2 pathogens in Western Europe.</title>
        <authorList>
            <person name="Taparia T."/>
            <person name="Krijger M."/>
            <person name="Haynes E."/>
            <person name="Elpinstone J.G."/>
            <person name="Noble R."/>
            <person name="Van Der Wolf J."/>
        </authorList>
    </citation>
    <scope>NUCLEOTIDE SEQUENCE [LARGE SCALE GENOMIC DNA]</scope>
    <source>
        <strain evidence="1 2">P7774</strain>
    </source>
</reference>